<dbReference type="Proteomes" id="UP000644699">
    <property type="component" value="Unassembled WGS sequence"/>
</dbReference>
<keyword evidence="3" id="KW-1185">Reference proteome</keyword>
<evidence type="ECO:0000256" key="1">
    <source>
        <dbReference type="SAM" id="SignalP"/>
    </source>
</evidence>
<name>A0A917EA74_9HYPH</name>
<comment type="caution">
    <text evidence="2">The sequence shown here is derived from an EMBL/GenBank/DDBJ whole genome shotgun (WGS) entry which is preliminary data.</text>
</comment>
<gene>
    <name evidence="2" type="ORF">GCM10011390_36770</name>
</gene>
<evidence type="ECO:0008006" key="4">
    <source>
        <dbReference type="Google" id="ProtNLM"/>
    </source>
</evidence>
<reference evidence="2" key="2">
    <citation type="submission" date="2020-09" db="EMBL/GenBank/DDBJ databases">
        <authorList>
            <person name="Sun Q."/>
            <person name="Zhou Y."/>
        </authorList>
    </citation>
    <scope>NUCLEOTIDE SEQUENCE</scope>
    <source>
        <strain evidence="2">CGMCC 1.15367</strain>
    </source>
</reference>
<protein>
    <recommendedName>
        <fullName evidence="4">Lipoprotein</fullName>
    </recommendedName>
</protein>
<keyword evidence="1" id="KW-0732">Signal</keyword>
<dbReference type="RefSeq" id="WP_188911087.1">
    <property type="nucleotide sequence ID" value="NZ_BMIQ01000006.1"/>
</dbReference>
<proteinExistence type="predicted"/>
<reference evidence="2" key="1">
    <citation type="journal article" date="2014" name="Int. J. Syst. Evol. Microbiol.">
        <title>Complete genome sequence of Corynebacterium casei LMG S-19264T (=DSM 44701T), isolated from a smear-ripened cheese.</title>
        <authorList>
            <consortium name="US DOE Joint Genome Institute (JGI-PGF)"/>
            <person name="Walter F."/>
            <person name="Albersmeier A."/>
            <person name="Kalinowski J."/>
            <person name="Ruckert C."/>
        </authorList>
    </citation>
    <scope>NUCLEOTIDE SEQUENCE</scope>
    <source>
        <strain evidence="2">CGMCC 1.15367</strain>
    </source>
</reference>
<dbReference type="PROSITE" id="PS51257">
    <property type="entry name" value="PROKAR_LIPOPROTEIN"/>
    <property type="match status" value="1"/>
</dbReference>
<dbReference type="AlphaFoldDB" id="A0A917EA74"/>
<evidence type="ECO:0000313" key="3">
    <source>
        <dbReference type="Proteomes" id="UP000644699"/>
    </source>
</evidence>
<accession>A0A917EA74</accession>
<feature type="chain" id="PRO_5038055412" description="Lipoprotein" evidence="1">
    <location>
        <begin position="28"/>
        <end position="183"/>
    </location>
</feature>
<dbReference type="EMBL" id="BMIQ01000006">
    <property type="protein sequence ID" value="GGE14248.1"/>
    <property type="molecule type" value="Genomic_DNA"/>
</dbReference>
<feature type="signal peptide" evidence="1">
    <location>
        <begin position="1"/>
        <end position="27"/>
    </location>
</feature>
<sequence length="183" mass="19584">MPLVRRRLAALLAAPFLLSACGPTQRAADLGDAPRRPVSADAEGVVPEYCPRITLREGTSILRKGQGEAMQYIASITQTTRECHVVDGELRMKVGVAGRVVTGPNGQGGTAVLPIRVAVTRGPDVLYTNKGNESVTYAQGATGRFAYVDEMVRVPEPSAKNYSVFVGFDEAPDEAGKPKSRRK</sequence>
<evidence type="ECO:0000313" key="2">
    <source>
        <dbReference type="EMBL" id="GGE14248.1"/>
    </source>
</evidence>
<organism evidence="2 3">
    <name type="scientific">Aureimonas endophytica</name>
    <dbReference type="NCBI Taxonomy" id="2027858"/>
    <lineage>
        <taxon>Bacteria</taxon>
        <taxon>Pseudomonadati</taxon>
        <taxon>Pseudomonadota</taxon>
        <taxon>Alphaproteobacteria</taxon>
        <taxon>Hyphomicrobiales</taxon>
        <taxon>Aurantimonadaceae</taxon>
        <taxon>Aureimonas</taxon>
    </lineage>
</organism>